<dbReference type="Proteomes" id="UP000051952">
    <property type="component" value="Unassembled WGS sequence"/>
</dbReference>
<sequence length="351" mass="39015">MIRLCFQSTLTPSLVATLFAAQRLCSSGPASQMPSPNSVALPVSAHVHYAVLPLVQRDVEMYEKWAAETGACSLHDLTQGAKQAYTALGVTLDQLVRASKPDLAKQLAPFPRARLLSYWFPAKARIFNAVASMTRKAIFGTSVSNPMLDTLPLDSEFKSRLAVTLKAGGKGRRNVFQIAHPNDYVVDAQLLCFDKFFDVPSMEPCRPFRALPIAILLLTDLYVGAFIPSTAKASVTVQVLVVTPPRRFNAGFDWFYDRITECETENERIAIANVMALLCPSQFATRVLDSFDRFEFAAPLVPSAMGVPPATKDKILVKKKIMRLYLSKDNEWTIADVVNLEDKYDFEVRQQ</sequence>
<name>A0A0S4J8X6_BODSA</name>
<evidence type="ECO:0000313" key="3">
    <source>
        <dbReference type="Proteomes" id="UP000051952"/>
    </source>
</evidence>
<evidence type="ECO:0000313" key="2">
    <source>
        <dbReference type="EMBL" id="CUG86565.1"/>
    </source>
</evidence>
<evidence type="ECO:0008006" key="4">
    <source>
        <dbReference type="Google" id="ProtNLM"/>
    </source>
</evidence>
<feature type="chain" id="PRO_5006622058" description="Bodo-specific multi-copy gene family" evidence="1">
    <location>
        <begin position="21"/>
        <end position="351"/>
    </location>
</feature>
<gene>
    <name evidence="2" type="ORF">BSAL_93775</name>
</gene>
<evidence type="ECO:0000256" key="1">
    <source>
        <dbReference type="SAM" id="SignalP"/>
    </source>
</evidence>
<dbReference type="OrthoDB" id="267037at2759"/>
<reference evidence="3" key="1">
    <citation type="submission" date="2015-09" db="EMBL/GenBank/DDBJ databases">
        <authorList>
            <consortium name="Pathogen Informatics"/>
        </authorList>
    </citation>
    <scope>NUCLEOTIDE SEQUENCE [LARGE SCALE GENOMIC DNA]</scope>
    <source>
        <strain evidence="3">Lake Konstanz</strain>
    </source>
</reference>
<dbReference type="VEuPathDB" id="TriTrypDB:BSAL_93775"/>
<accession>A0A0S4J8X6</accession>
<protein>
    <recommendedName>
        <fullName evidence="4">Bodo-specific multi-copy gene family</fullName>
    </recommendedName>
</protein>
<keyword evidence="3" id="KW-1185">Reference proteome</keyword>
<feature type="signal peptide" evidence="1">
    <location>
        <begin position="1"/>
        <end position="20"/>
    </location>
</feature>
<organism evidence="2 3">
    <name type="scientific">Bodo saltans</name>
    <name type="common">Flagellated protozoan</name>
    <dbReference type="NCBI Taxonomy" id="75058"/>
    <lineage>
        <taxon>Eukaryota</taxon>
        <taxon>Discoba</taxon>
        <taxon>Euglenozoa</taxon>
        <taxon>Kinetoplastea</taxon>
        <taxon>Metakinetoplastina</taxon>
        <taxon>Eubodonida</taxon>
        <taxon>Bodonidae</taxon>
        <taxon>Bodo</taxon>
    </lineage>
</organism>
<keyword evidence="1" id="KW-0732">Signal</keyword>
<dbReference type="AlphaFoldDB" id="A0A0S4J8X6"/>
<proteinExistence type="predicted"/>
<dbReference type="EMBL" id="CYKH01001334">
    <property type="protein sequence ID" value="CUG86565.1"/>
    <property type="molecule type" value="Genomic_DNA"/>
</dbReference>